<dbReference type="AlphaFoldDB" id="A0AAJ0FAI5"/>
<organism evidence="4 5">
    <name type="scientific">Echria macrotheca</name>
    <dbReference type="NCBI Taxonomy" id="438768"/>
    <lineage>
        <taxon>Eukaryota</taxon>
        <taxon>Fungi</taxon>
        <taxon>Dikarya</taxon>
        <taxon>Ascomycota</taxon>
        <taxon>Pezizomycotina</taxon>
        <taxon>Sordariomycetes</taxon>
        <taxon>Sordariomycetidae</taxon>
        <taxon>Sordariales</taxon>
        <taxon>Schizotheciaceae</taxon>
        <taxon>Echria</taxon>
    </lineage>
</organism>
<accession>A0AAJ0FAI5</accession>
<dbReference type="PANTHER" id="PTHR10039:SF5">
    <property type="entry name" value="NACHT DOMAIN-CONTAINING PROTEIN"/>
    <property type="match status" value="1"/>
</dbReference>
<dbReference type="PANTHER" id="PTHR10039">
    <property type="entry name" value="AMELOGENIN"/>
    <property type="match status" value="1"/>
</dbReference>
<evidence type="ECO:0000259" key="2">
    <source>
        <dbReference type="Pfam" id="PF24883"/>
    </source>
</evidence>
<evidence type="ECO:0000256" key="1">
    <source>
        <dbReference type="ARBA" id="ARBA00022737"/>
    </source>
</evidence>
<name>A0AAJ0FAI5_9PEZI</name>
<protein>
    <recommendedName>
        <fullName evidence="6">NACHT domain-containing protein</fullName>
    </recommendedName>
</protein>
<comment type="caution">
    <text evidence="4">The sequence shown here is derived from an EMBL/GenBank/DDBJ whole genome shotgun (WGS) entry which is preliminary data.</text>
</comment>
<feature type="domain" description="DUF7791" evidence="3">
    <location>
        <begin position="246"/>
        <end position="363"/>
    </location>
</feature>
<dbReference type="EMBL" id="MU839836">
    <property type="protein sequence ID" value="KAK1754200.1"/>
    <property type="molecule type" value="Genomic_DNA"/>
</dbReference>
<keyword evidence="1" id="KW-0677">Repeat</keyword>
<dbReference type="InterPro" id="IPR056693">
    <property type="entry name" value="DUF7791"/>
</dbReference>
<dbReference type="Proteomes" id="UP001239445">
    <property type="component" value="Unassembled WGS sequence"/>
</dbReference>
<evidence type="ECO:0000259" key="3">
    <source>
        <dbReference type="Pfam" id="PF25053"/>
    </source>
</evidence>
<sequence length="790" mass="88393">MISRDPRTAKQLTTASGSPIILSHFIWNAGHPMEAKIKGLLCSLLHQLIDAVPDLTSHIIHTYPDVYSKEAESDWAYDELREILLSALASVPGPVCIFVDGLDEIDPLDGQADLLRLLADLRNSPHIKMCVASRPEPTLQRSLGHFPGFRMQDLTLRDIETFAADRFDTIFACLGAPYLSSYQSLLKEVSFRAEGVFLWAVLVLKSLERGLNNGDDPKDLERRLQTLPSDLGALYRELWSRLGEDEKIYRKDASKYLGLVFHCLSWKKPRWGLALHSTTTLLRISLASEPELANRILCGNLEPIQDWKTLSDWCATTARRIETRCAGLLEVSSNPYEPWRDVQFVHRSVKEFLENDDEGRKLLTDGGSAESVFVNVYTAALAAESVPIYLDSVPLQSVYRSTMELFEPLVAAVDNRIVSESTSLGLLRKCHALFQSVTSSSPWKSLHHTPAWCEELNRVDTAGMAASYGCLLFLQKLLEWDRPLLETRQRPSAQYMAYLLICLYDYGYAVEKRIQTSEWIFQHEIELNTLCVPRKQWSHFSKLPHHGLYLEPVTPLQLATKIMLLENVWDRLGMVKRILHASTDLSTPMILSLVIAPPDKGSYCDFVPLPITTFPNHQLTVALETNTGFVLKLALDLLAANTKAARLDAELLSSTALGSSSSWQIARGAIYSDDRGRKCHEITGSQGESVICFLKQKSRLMEGRFKTRTCPGLYSMVEGMVEEGTPVTCDESGHTKFPFSYPAHVTLLTPAQGRLRAGSGLAQDCSGLLTLRAISGRLRRSIPQLSTLAE</sequence>
<evidence type="ECO:0008006" key="6">
    <source>
        <dbReference type="Google" id="ProtNLM"/>
    </source>
</evidence>
<proteinExistence type="predicted"/>
<reference evidence="4" key="1">
    <citation type="submission" date="2023-06" db="EMBL/GenBank/DDBJ databases">
        <title>Genome-scale phylogeny and comparative genomics of the fungal order Sordariales.</title>
        <authorList>
            <consortium name="Lawrence Berkeley National Laboratory"/>
            <person name="Hensen N."/>
            <person name="Bonometti L."/>
            <person name="Westerberg I."/>
            <person name="Brannstrom I.O."/>
            <person name="Guillou S."/>
            <person name="Cros-Aarteil S."/>
            <person name="Calhoun S."/>
            <person name="Haridas S."/>
            <person name="Kuo A."/>
            <person name="Mondo S."/>
            <person name="Pangilinan J."/>
            <person name="Riley R."/>
            <person name="Labutti K."/>
            <person name="Andreopoulos B."/>
            <person name="Lipzen A."/>
            <person name="Chen C."/>
            <person name="Yanf M."/>
            <person name="Daum C."/>
            <person name="Ng V."/>
            <person name="Clum A."/>
            <person name="Steindorff A."/>
            <person name="Ohm R."/>
            <person name="Martin F."/>
            <person name="Silar P."/>
            <person name="Natvig D."/>
            <person name="Lalanne C."/>
            <person name="Gautier V."/>
            <person name="Ament-Velasquez S.L."/>
            <person name="Kruys A."/>
            <person name="Hutchinson M.I."/>
            <person name="Powell A.J."/>
            <person name="Barry K."/>
            <person name="Miller A.N."/>
            <person name="Grigoriev I.V."/>
            <person name="Debuchy R."/>
            <person name="Gladieux P."/>
            <person name="Thoren M.H."/>
            <person name="Johannesson H."/>
        </authorList>
    </citation>
    <scope>NUCLEOTIDE SEQUENCE</scope>
    <source>
        <strain evidence="4">PSN4</strain>
    </source>
</reference>
<dbReference type="Pfam" id="PF25053">
    <property type="entry name" value="DUF7791"/>
    <property type="match status" value="1"/>
</dbReference>
<evidence type="ECO:0000313" key="4">
    <source>
        <dbReference type="EMBL" id="KAK1754200.1"/>
    </source>
</evidence>
<dbReference type="InterPro" id="IPR056884">
    <property type="entry name" value="NPHP3-like_N"/>
</dbReference>
<gene>
    <name evidence="4" type="ORF">QBC47DRAFT_385929</name>
</gene>
<keyword evidence="5" id="KW-1185">Reference proteome</keyword>
<dbReference type="Pfam" id="PF24883">
    <property type="entry name" value="NPHP3_N"/>
    <property type="match status" value="1"/>
</dbReference>
<evidence type="ECO:0000313" key="5">
    <source>
        <dbReference type="Proteomes" id="UP001239445"/>
    </source>
</evidence>
<feature type="domain" description="Nephrocystin 3-like N-terminal" evidence="2">
    <location>
        <begin position="22"/>
        <end position="134"/>
    </location>
</feature>